<evidence type="ECO:0000256" key="1">
    <source>
        <dbReference type="SAM" id="MobiDB-lite"/>
    </source>
</evidence>
<dbReference type="Gene3D" id="2.160.20.10">
    <property type="entry name" value="Single-stranded right-handed beta-helix, Pectin lyase-like"/>
    <property type="match status" value="1"/>
</dbReference>
<proteinExistence type="predicted"/>
<gene>
    <name evidence="2" type="ORF">LCGC14_1175340</name>
</gene>
<sequence length="475" mass="49372">MSENGSLSLRMQDIAHRTLHTAQGSQPSVGYPEGDSVNLPDAYYVDSGNGNDNNDGRDPGFPLATIDAAINKCTASQGDVILVQPGHSESISAAIELDVIGVQILGLGEGTLRPQITLTADDNGIEVSAANCTVENLYFNERTTTPTGNNSYIDVSAVSCKLLSLHFDVGAEDLDSITIAAGGDSLEIGHCRWVTTADGPDSAIRIEAAGVDLLHVHHCIIDGGTVTNAFDEGSIISGAAHTNCLIEYNTFHAMVSGFGLTFTAAATGVIQYNNFGLGTIGLMLDPGSCMCIENYEQDAVDESARLFPARNPSVPVGIDEGEFIPGLGHRVSKALALTQGASPSQDIFTVTGQVLINLFIGEVTTAITNVSIDVTLQVKTSGEDLHAITIIDNDGVGTLYYLDGDPASALNGGVAPLTKVAGFPTASGNNSILLGLAGGSLTVENVIVGTPANSDAITWTLWYYKLEASALVVAA</sequence>
<comment type="caution">
    <text evidence="2">The sequence shown here is derived from an EMBL/GenBank/DDBJ whole genome shotgun (WGS) entry which is preliminary data.</text>
</comment>
<name>A0A0F9LNP3_9ZZZZ</name>
<reference evidence="2" key="1">
    <citation type="journal article" date="2015" name="Nature">
        <title>Complex archaea that bridge the gap between prokaryotes and eukaryotes.</title>
        <authorList>
            <person name="Spang A."/>
            <person name="Saw J.H."/>
            <person name="Jorgensen S.L."/>
            <person name="Zaremba-Niedzwiedzka K."/>
            <person name="Martijn J."/>
            <person name="Lind A.E."/>
            <person name="van Eijk R."/>
            <person name="Schleper C."/>
            <person name="Guy L."/>
            <person name="Ettema T.J."/>
        </authorList>
    </citation>
    <scope>NUCLEOTIDE SEQUENCE</scope>
</reference>
<protein>
    <recommendedName>
        <fullName evidence="3">Right handed beta helix domain-containing protein</fullName>
    </recommendedName>
</protein>
<feature type="region of interest" description="Disordered" evidence="1">
    <location>
        <begin position="20"/>
        <end position="59"/>
    </location>
</feature>
<accession>A0A0F9LNP3</accession>
<evidence type="ECO:0008006" key="3">
    <source>
        <dbReference type="Google" id="ProtNLM"/>
    </source>
</evidence>
<dbReference type="InterPro" id="IPR011050">
    <property type="entry name" value="Pectin_lyase_fold/virulence"/>
</dbReference>
<dbReference type="InterPro" id="IPR012334">
    <property type="entry name" value="Pectin_lyas_fold"/>
</dbReference>
<dbReference type="AlphaFoldDB" id="A0A0F9LNP3"/>
<evidence type="ECO:0000313" key="2">
    <source>
        <dbReference type="EMBL" id="KKM96714.1"/>
    </source>
</evidence>
<dbReference type="SUPFAM" id="SSF51126">
    <property type="entry name" value="Pectin lyase-like"/>
    <property type="match status" value="1"/>
</dbReference>
<organism evidence="2">
    <name type="scientific">marine sediment metagenome</name>
    <dbReference type="NCBI Taxonomy" id="412755"/>
    <lineage>
        <taxon>unclassified sequences</taxon>
        <taxon>metagenomes</taxon>
        <taxon>ecological metagenomes</taxon>
    </lineage>
</organism>
<dbReference type="EMBL" id="LAZR01005843">
    <property type="protein sequence ID" value="KKM96714.1"/>
    <property type="molecule type" value="Genomic_DNA"/>
</dbReference>